<proteinExistence type="predicted"/>
<feature type="compositionally biased region" description="Low complexity" evidence="1">
    <location>
        <begin position="20"/>
        <end position="38"/>
    </location>
</feature>
<keyword evidence="3" id="KW-1185">Reference proteome</keyword>
<reference evidence="2" key="2">
    <citation type="submission" date="2023-06" db="EMBL/GenBank/DDBJ databases">
        <authorList>
            <person name="Swenson N.G."/>
            <person name="Wegrzyn J.L."/>
            <person name="Mcevoy S.L."/>
        </authorList>
    </citation>
    <scope>NUCLEOTIDE SEQUENCE</scope>
    <source>
        <strain evidence="2">NS2018</strain>
        <tissue evidence="2">Leaf</tissue>
    </source>
</reference>
<dbReference type="AlphaFoldDB" id="A0AA39S6S1"/>
<evidence type="ECO:0000256" key="1">
    <source>
        <dbReference type="SAM" id="MobiDB-lite"/>
    </source>
</evidence>
<feature type="compositionally biased region" description="Polar residues" evidence="1">
    <location>
        <begin position="39"/>
        <end position="49"/>
    </location>
</feature>
<comment type="caution">
    <text evidence="2">The sequence shown here is derived from an EMBL/GenBank/DDBJ whole genome shotgun (WGS) entry which is preliminary data.</text>
</comment>
<name>A0AA39S6S1_ACESA</name>
<evidence type="ECO:0000313" key="2">
    <source>
        <dbReference type="EMBL" id="KAK0586114.1"/>
    </source>
</evidence>
<dbReference type="Proteomes" id="UP001168877">
    <property type="component" value="Unassembled WGS sequence"/>
</dbReference>
<gene>
    <name evidence="2" type="ORF">LWI29_001170</name>
</gene>
<evidence type="ECO:0000313" key="3">
    <source>
        <dbReference type="Proteomes" id="UP001168877"/>
    </source>
</evidence>
<dbReference type="EMBL" id="JAUESC010000382">
    <property type="protein sequence ID" value="KAK0586114.1"/>
    <property type="molecule type" value="Genomic_DNA"/>
</dbReference>
<protein>
    <submittedName>
        <fullName evidence="2">Uncharacterized protein</fullName>
    </submittedName>
</protein>
<accession>A0AA39S6S1</accession>
<organism evidence="2 3">
    <name type="scientific">Acer saccharum</name>
    <name type="common">Sugar maple</name>
    <dbReference type="NCBI Taxonomy" id="4024"/>
    <lineage>
        <taxon>Eukaryota</taxon>
        <taxon>Viridiplantae</taxon>
        <taxon>Streptophyta</taxon>
        <taxon>Embryophyta</taxon>
        <taxon>Tracheophyta</taxon>
        <taxon>Spermatophyta</taxon>
        <taxon>Magnoliopsida</taxon>
        <taxon>eudicotyledons</taxon>
        <taxon>Gunneridae</taxon>
        <taxon>Pentapetalae</taxon>
        <taxon>rosids</taxon>
        <taxon>malvids</taxon>
        <taxon>Sapindales</taxon>
        <taxon>Sapindaceae</taxon>
        <taxon>Hippocastanoideae</taxon>
        <taxon>Acereae</taxon>
        <taxon>Acer</taxon>
    </lineage>
</organism>
<reference evidence="2" key="1">
    <citation type="journal article" date="2022" name="Plant J.">
        <title>Strategies of tolerance reflected in two North American maple genomes.</title>
        <authorList>
            <person name="McEvoy S.L."/>
            <person name="Sezen U.U."/>
            <person name="Trouern-Trend A."/>
            <person name="McMahon S.M."/>
            <person name="Schaberg P.G."/>
            <person name="Yang J."/>
            <person name="Wegrzyn J.L."/>
            <person name="Swenson N.G."/>
        </authorList>
    </citation>
    <scope>NUCLEOTIDE SEQUENCE</scope>
    <source>
        <strain evidence="2">NS2018</strain>
    </source>
</reference>
<sequence length="129" mass="13529">MASPSKLSASTQDALLSSLLPRPASSGSRSASSNLPSNQKADSAASSPSIKGKKCNRGDGDVTGEGTFGWETMLNSATKSVRAWALIVVLALNLMSYWVSSKAHRTSLPDTSGLWRNCLKGWSVITATV</sequence>
<feature type="region of interest" description="Disordered" evidence="1">
    <location>
        <begin position="20"/>
        <end position="62"/>
    </location>
</feature>